<dbReference type="Proteomes" id="UP001153642">
    <property type="component" value="Unassembled WGS sequence"/>
</dbReference>
<comment type="caution">
    <text evidence="1">The sequence shown here is derived from an EMBL/GenBank/DDBJ whole genome shotgun (WGS) entry which is preliminary data.</text>
</comment>
<dbReference type="EMBL" id="JAPMUA010000001">
    <property type="protein sequence ID" value="MDG3584255.1"/>
    <property type="molecule type" value="Genomic_DNA"/>
</dbReference>
<gene>
    <name evidence="1" type="ORF">OSR52_00130</name>
</gene>
<dbReference type="RefSeq" id="WP_277898030.1">
    <property type="nucleotide sequence ID" value="NZ_JAPMUA010000001.1"/>
</dbReference>
<accession>A0ABT6FLY4</accession>
<keyword evidence="2" id="KW-1185">Reference proteome</keyword>
<evidence type="ECO:0008006" key="3">
    <source>
        <dbReference type="Google" id="ProtNLM"/>
    </source>
</evidence>
<evidence type="ECO:0000313" key="1">
    <source>
        <dbReference type="EMBL" id="MDG3584255.1"/>
    </source>
</evidence>
<organism evidence="1 2">
    <name type="scientific">Galbibacter pacificus</name>
    <dbReference type="NCBI Taxonomy" id="2996052"/>
    <lineage>
        <taxon>Bacteria</taxon>
        <taxon>Pseudomonadati</taxon>
        <taxon>Bacteroidota</taxon>
        <taxon>Flavobacteriia</taxon>
        <taxon>Flavobacteriales</taxon>
        <taxon>Flavobacteriaceae</taxon>
        <taxon>Galbibacter</taxon>
    </lineage>
</organism>
<proteinExistence type="predicted"/>
<protein>
    <recommendedName>
        <fullName evidence="3">Lipoprotein</fullName>
    </recommendedName>
</protein>
<name>A0ABT6FLY4_9FLAO</name>
<dbReference type="PROSITE" id="PS51257">
    <property type="entry name" value="PROKAR_LIPOPROTEIN"/>
    <property type="match status" value="1"/>
</dbReference>
<evidence type="ECO:0000313" key="2">
    <source>
        <dbReference type="Proteomes" id="UP001153642"/>
    </source>
</evidence>
<reference evidence="1" key="1">
    <citation type="submission" date="2022-11" db="EMBL/GenBank/DDBJ databases">
        <title>High-quality draft genome sequence of Galbibacter sp. strain CMA-7.</title>
        <authorList>
            <person name="Wei L."/>
            <person name="Dong C."/>
            <person name="Shao Z."/>
        </authorList>
    </citation>
    <scope>NUCLEOTIDE SEQUENCE</scope>
    <source>
        <strain evidence="1">CMA-7</strain>
    </source>
</reference>
<sequence length="172" mass="19353">MNIKKIAFIALSATMIMSCNNKKGNNSDSSDNDFTRAGKPETMKTEIVANYFPKKDIAPNVIQFFTIDNQQEFDQKFGAAKTMNNEVTQIDFNENRVGVILLPESNRKEIIEIDDAKRIGSSVIIEYNIEEGEEQSFTSMAVLIFKLPGDNRLKTVEFKSGDETNIVNVEAK</sequence>